<dbReference type="AlphaFoldDB" id="A0A8J4DXV4"/>
<sequence>MTTLATRRTSRVANIATWVVQVVVGLMFVGGGMAKLFGDPTMVDLFDEIGAGDWLRYFVGACEVAGGIGLMIPWLCGLAAAALSALVVGAIVTNVAVVDENPALPIVYLVVLAAITWRRRDRLTPRGLMPRGLMPRGLMPRGLMPRR</sequence>
<keyword evidence="7" id="KW-1185">Reference proteome</keyword>
<comment type="caution">
    <text evidence="6">The sequence shown here is derived from an EMBL/GenBank/DDBJ whole genome shotgun (WGS) entry which is preliminary data.</text>
</comment>
<organism evidence="6 7">
    <name type="scientific">Virgisporangium aurantiacum</name>
    <dbReference type="NCBI Taxonomy" id="175570"/>
    <lineage>
        <taxon>Bacteria</taxon>
        <taxon>Bacillati</taxon>
        <taxon>Actinomycetota</taxon>
        <taxon>Actinomycetes</taxon>
        <taxon>Micromonosporales</taxon>
        <taxon>Micromonosporaceae</taxon>
        <taxon>Virgisporangium</taxon>
    </lineage>
</organism>
<feature type="transmembrane region" description="Helical" evidence="5">
    <location>
        <begin position="12"/>
        <end position="34"/>
    </location>
</feature>
<evidence type="ECO:0000256" key="5">
    <source>
        <dbReference type="SAM" id="Phobius"/>
    </source>
</evidence>
<protein>
    <recommendedName>
        <fullName evidence="8">DoxX-like family protein</fullName>
    </recommendedName>
</protein>
<feature type="transmembrane region" description="Helical" evidence="5">
    <location>
        <begin position="79"/>
        <end position="97"/>
    </location>
</feature>
<accession>A0A8J4DXV4</accession>
<dbReference type="Proteomes" id="UP000612585">
    <property type="component" value="Unassembled WGS sequence"/>
</dbReference>
<reference evidence="6" key="1">
    <citation type="submission" date="2021-01" db="EMBL/GenBank/DDBJ databases">
        <title>Whole genome shotgun sequence of Virgisporangium aurantiacum NBRC 16421.</title>
        <authorList>
            <person name="Komaki H."/>
            <person name="Tamura T."/>
        </authorList>
    </citation>
    <scope>NUCLEOTIDE SEQUENCE</scope>
    <source>
        <strain evidence="6">NBRC 16421</strain>
    </source>
</reference>
<proteinExistence type="predicted"/>
<keyword evidence="4 5" id="KW-0472">Membrane</keyword>
<gene>
    <name evidence="6" type="ORF">Vau01_014970</name>
</gene>
<dbReference type="RefSeq" id="WP_203988495.1">
    <property type="nucleotide sequence ID" value="NZ_BOPG01000009.1"/>
</dbReference>
<keyword evidence="3 5" id="KW-1133">Transmembrane helix</keyword>
<evidence type="ECO:0000256" key="4">
    <source>
        <dbReference type="ARBA" id="ARBA00023136"/>
    </source>
</evidence>
<dbReference type="Pfam" id="PF13564">
    <property type="entry name" value="DoxX_2"/>
    <property type="match status" value="1"/>
</dbReference>
<dbReference type="GO" id="GO:0016020">
    <property type="term" value="C:membrane"/>
    <property type="evidence" value="ECO:0007669"/>
    <property type="project" value="UniProtKB-SubCell"/>
</dbReference>
<evidence type="ECO:0000256" key="1">
    <source>
        <dbReference type="ARBA" id="ARBA00004141"/>
    </source>
</evidence>
<name>A0A8J4DXV4_9ACTN</name>
<evidence type="ECO:0000313" key="6">
    <source>
        <dbReference type="EMBL" id="GIJ53981.1"/>
    </source>
</evidence>
<dbReference type="InterPro" id="IPR032808">
    <property type="entry name" value="DoxX"/>
</dbReference>
<evidence type="ECO:0000313" key="7">
    <source>
        <dbReference type="Proteomes" id="UP000612585"/>
    </source>
</evidence>
<evidence type="ECO:0008006" key="8">
    <source>
        <dbReference type="Google" id="ProtNLM"/>
    </source>
</evidence>
<evidence type="ECO:0000256" key="3">
    <source>
        <dbReference type="ARBA" id="ARBA00022989"/>
    </source>
</evidence>
<dbReference type="EMBL" id="BOPG01000009">
    <property type="protein sequence ID" value="GIJ53981.1"/>
    <property type="molecule type" value="Genomic_DNA"/>
</dbReference>
<comment type="subcellular location">
    <subcellularLocation>
        <location evidence="1">Membrane</location>
        <topology evidence="1">Multi-pass membrane protein</topology>
    </subcellularLocation>
</comment>
<evidence type="ECO:0000256" key="2">
    <source>
        <dbReference type="ARBA" id="ARBA00022692"/>
    </source>
</evidence>
<keyword evidence="2 5" id="KW-0812">Transmembrane</keyword>